<dbReference type="AlphaFoldDB" id="A0A371K4L0"/>
<keyword evidence="1" id="KW-0732">Signal</keyword>
<feature type="signal peptide" evidence="1">
    <location>
        <begin position="1"/>
        <end position="38"/>
    </location>
</feature>
<dbReference type="PANTHER" id="PTHR40590">
    <property type="entry name" value="CYTOPLASMIC PROTEIN-RELATED"/>
    <property type="match status" value="1"/>
</dbReference>
<feature type="chain" id="PRO_5016606154" evidence="1">
    <location>
        <begin position="39"/>
        <end position="360"/>
    </location>
</feature>
<dbReference type="EMBL" id="QTSU01000001">
    <property type="protein sequence ID" value="RDZ28855.1"/>
    <property type="molecule type" value="Genomic_DNA"/>
</dbReference>
<dbReference type="InterPro" id="IPR002816">
    <property type="entry name" value="TraB/PrgY/GumN_fam"/>
</dbReference>
<dbReference type="InterPro" id="IPR047111">
    <property type="entry name" value="YbaP-like"/>
</dbReference>
<reference evidence="2 3" key="1">
    <citation type="submission" date="2018-08" db="EMBL/GenBank/DDBJ databases">
        <title>Lysobacter sp. zong2l5, whole genome shotgun sequence.</title>
        <authorList>
            <person name="Zhang X."/>
            <person name="Feng G."/>
            <person name="Zhu H."/>
        </authorList>
    </citation>
    <scope>NUCLEOTIDE SEQUENCE [LARGE SCALE GENOMIC DNA]</scope>
    <source>
        <strain evidence="3">zong2l5</strain>
    </source>
</reference>
<dbReference type="CDD" id="cd14789">
    <property type="entry name" value="Tiki"/>
    <property type="match status" value="1"/>
</dbReference>
<evidence type="ECO:0000313" key="2">
    <source>
        <dbReference type="EMBL" id="RDZ28855.1"/>
    </source>
</evidence>
<proteinExistence type="predicted"/>
<organism evidence="2 3">
    <name type="scientific">Lysobacter silvisoli</name>
    <dbReference type="NCBI Taxonomy" id="2293254"/>
    <lineage>
        <taxon>Bacteria</taxon>
        <taxon>Pseudomonadati</taxon>
        <taxon>Pseudomonadota</taxon>
        <taxon>Gammaproteobacteria</taxon>
        <taxon>Lysobacterales</taxon>
        <taxon>Lysobacteraceae</taxon>
        <taxon>Lysobacter</taxon>
    </lineage>
</organism>
<dbReference type="Pfam" id="PF01963">
    <property type="entry name" value="TraB_PrgY_gumN"/>
    <property type="match status" value="1"/>
</dbReference>
<dbReference type="PANTHER" id="PTHR40590:SF1">
    <property type="entry name" value="CYTOPLASMIC PROTEIN"/>
    <property type="match status" value="1"/>
</dbReference>
<dbReference type="Proteomes" id="UP000264492">
    <property type="component" value="Unassembled WGS sequence"/>
</dbReference>
<comment type="caution">
    <text evidence="2">The sequence shown here is derived from an EMBL/GenBank/DDBJ whole genome shotgun (WGS) entry which is preliminary data.</text>
</comment>
<sequence length="360" mass="38074">MGAPPFARTDRMLLRPFLVRALPPVLLAGALSLATASAQDVKPAAKPVTAPASATAAKAPPVPLLWKVSDADNAIYVLGSFHLLKSDDYPLSPDIDAAFAAADKLVFEVPPEQMNDPGAAPKFLAAAGYSDGRKLSQVLPGELHEKLSRLMGKQGVPVSALDNYEPWFVNLSLFLGVAQAMGFSPQQGLDLHLMKRAAEAGKPTGGLETMDAQLAVLDGSPMAEQVAGLDDFLSRPEQMPGMVADMHNAWRDGDTAKLDALTGAEMRTKAPQTYRIVNVERNDAWLPQLQKMLDQSKRGDDTLVVVGALHLLGNDGLVEKLRAKGYKIERLCSACAPGTADVMPAAPAPAQPAATGSAAR</sequence>
<protein>
    <submittedName>
        <fullName evidence="2">TraB/GumN family protein</fullName>
    </submittedName>
</protein>
<accession>A0A371K4L0</accession>
<evidence type="ECO:0000256" key="1">
    <source>
        <dbReference type="SAM" id="SignalP"/>
    </source>
</evidence>
<gene>
    <name evidence="2" type="ORF">DX914_07030</name>
</gene>
<keyword evidence="3" id="KW-1185">Reference proteome</keyword>
<name>A0A371K4L0_9GAMM</name>
<evidence type="ECO:0000313" key="3">
    <source>
        <dbReference type="Proteomes" id="UP000264492"/>
    </source>
</evidence>